<feature type="binding site" evidence="2">
    <location>
        <position position="57"/>
    </location>
    <ligand>
        <name>Fe cation</name>
        <dbReference type="ChEBI" id="CHEBI:24875"/>
    </ligand>
</feature>
<dbReference type="Pfam" id="PF17954">
    <property type="entry name" value="Pirin_C_2"/>
    <property type="match status" value="1"/>
</dbReference>
<comment type="cofactor">
    <cofactor evidence="2">
        <name>Fe cation</name>
        <dbReference type="ChEBI" id="CHEBI:24875"/>
    </cofactor>
    <text evidence="2">Binds 1 Fe cation per subunit.</text>
</comment>
<feature type="domain" description="Pirin N-terminal" evidence="4">
    <location>
        <begin position="11"/>
        <end position="118"/>
    </location>
</feature>
<dbReference type="Proteomes" id="UP000053750">
    <property type="component" value="Unassembled WGS sequence"/>
</dbReference>
<protein>
    <submittedName>
        <fullName evidence="6">Pirin</fullName>
    </submittedName>
</protein>
<dbReference type="OrthoDB" id="321327at2"/>
<dbReference type="PIRSF" id="PIRSF006232">
    <property type="entry name" value="Pirin"/>
    <property type="match status" value="1"/>
</dbReference>
<dbReference type="GO" id="GO:0046872">
    <property type="term" value="F:metal ion binding"/>
    <property type="evidence" value="ECO:0007669"/>
    <property type="project" value="UniProtKB-KW"/>
</dbReference>
<dbReference type="CDD" id="cd02910">
    <property type="entry name" value="cupin_Yhhw_N"/>
    <property type="match status" value="1"/>
</dbReference>
<dbReference type="InterPro" id="IPR011051">
    <property type="entry name" value="RmlC_Cupin_sf"/>
</dbReference>
<keyword evidence="7" id="KW-1185">Reference proteome</keyword>
<evidence type="ECO:0000313" key="7">
    <source>
        <dbReference type="Proteomes" id="UP000053750"/>
    </source>
</evidence>
<evidence type="ECO:0000256" key="1">
    <source>
        <dbReference type="ARBA" id="ARBA00008416"/>
    </source>
</evidence>
<dbReference type="InterPro" id="IPR041602">
    <property type="entry name" value="Quercetinase_C"/>
</dbReference>
<feature type="binding site" evidence="2">
    <location>
        <position position="59"/>
    </location>
    <ligand>
        <name>Fe cation</name>
        <dbReference type="ChEBI" id="CHEBI:24875"/>
    </ligand>
</feature>
<organism evidence="6 7">
    <name type="scientific">Paenibacillus darwinianus</name>
    <dbReference type="NCBI Taxonomy" id="1380763"/>
    <lineage>
        <taxon>Bacteria</taxon>
        <taxon>Bacillati</taxon>
        <taxon>Bacillota</taxon>
        <taxon>Bacilli</taxon>
        <taxon>Bacillales</taxon>
        <taxon>Paenibacillaceae</taxon>
        <taxon>Paenibacillus</taxon>
    </lineage>
</organism>
<keyword evidence="2" id="KW-0408">Iron</keyword>
<dbReference type="PANTHER" id="PTHR43212:SF3">
    <property type="entry name" value="QUERCETIN 2,3-DIOXYGENASE"/>
    <property type="match status" value="1"/>
</dbReference>
<dbReference type="SUPFAM" id="SSF51182">
    <property type="entry name" value="RmlC-like cupins"/>
    <property type="match status" value="1"/>
</dbReference>
<keyword evidence="2" id="KW-0479">Metal-binding</keyword>
<dbReference type="AlphaFoldDB" id="A0A9W5W679"/>
<comment type="similarity">
    <text evidence="1 3">Belongs to the pirin family.</text>
</comment>
<feature type="domain" description="Quercetin 2,3-dioxygenase C-terminal cupin" evidence="5">
    <location>
        <begin position="146"/>
        <end position="233"/>
    </location>
</feature>
<dbReference type="Gene3D" id="2.60.120.10">
    <property type="entry name" value="Jelly Rolls"/>
    <property type="match status" value="2"/>
</dbReference>
<dbReference type="EMBL" id="JFHU01000267">
    <property type="protein sequence ID" value="EXX84723.1"/>
    <property type="molecule type" value="Genomic_DNA"/>
</dbReference>
<evidence type="ECO:0000256" key="3">
    <source>
        <dbReference type="RuleBase" id="RU003457"/>
    </source>
</evidence>
<dbReference type="InterPro" id="IPR014710">
    <property type="entry name" value="RmlC-like_jellyroll"/>
</dbReference>
<dbReference type="Pfam" id="PF02678">
    <property type="entry name" value="Pirin"/>
    <property type="match status" value="1"/>
</dbReference>
<sequence length="234" mass="25609">MIILDPSESRFRTELEWLSSRLSFPFADHYDPRREAFGPLKVFNNDTIKGNHGFGAHPHREMEIVSVVLAGQLKHEDSLGNTAVTGFGGVQRMSAGTGIIHSEVNPSDEDCTLVQIWIAPSDRLREPSYETSHYDPEALNGRLLPIVSPAGGEGLSSIGQDTTIYMSRLSGGEAVTFRQAAGRRSFLFLFDGRLSVNDGHELTQQGDAVRAENEPELALRAQGGGAFFLLIDLP</sequence>
<evidence type="ECO:0000259" key="4">
    <source>
        <dbReference type="Pfam" id="PF02678"/>
    </source>
</evidence>
<dbReference type="InterPro" id="IPR012093">
    <property type="entry name" value="Pirin"/>
</dbReference>
<gene>
    <name evidence="6" type="ORF">BG53_10595</name>
</gene>
<reference evidence="6 7" key="1">
    <citation type="submission" date="2014-02" db="EMBL/GenBank/DDBJ databases">
        <title>Genome sequence of Paenibacillus darwinianus reveals adaptive mechanisms for survival in Antarctic soils.</title>
        <authorList>
            <person name="Dsouza M."/>
            <person name="Taylor M.W."/>
            <person name="Turner S.J."/>
            <person name="Aislabie J."/>
        </authorList>
    </citation>
    <scope>NUCLEOTIDE SEQUENCE [LARGE SCALE GENOMIC DNA]</scope>
    <source>
        <strain evidence="6 7">CE1</strain>
    </source>
</reference>
<accession>A0A9W5W679</accession>
<dbReference type="PANTHER" id="PTHR43212">
    <property type="entry name" value="QUERCETIN 2,3-DIOXYGENASE"/>
    <property type="match status" value="1"/>
</dbReference>
<name>A0A9W5W679_9BACL</name>
<feature type="binding site" evidence="2">
    <location>
        <position position="101"/>
    </location>
    <ligand>
        <name>Fe cation</name>
        <dbReference type="ChEBI" id="CHEBI:24875"/>
    </ligand>
</feature>
<proteinExistence type="inferred from homology"/>
<evidence type="ECO:0000313" key="6">
    <source>
        <dbReference type="EMBL" id="EXX84723.1"/>
    </source>
</evidence>
<dbReference type="RefSeq" id="WP_036667579.1">
    <property type="nucleotide sequence ID" value="NZ_KK082221.1"/>
</dbReference>
<dbReference type="InterPro" id="IPR003829">
    <property type="entry name" value="Pirin_N_dom"/>
</dbReference>
<evidence type="ECO:0000259" key="5">
    <source>
        <dbReference type="Pfam" id="PF17954"/>
    </source>
</evidence>
<comment type="caution">
    <text evidence="6">The sequence shown here is derived from an EMBL/GenBank/DDBJ whole genome shotgun (WGS) entry which is preliminary data.</text>
</comment>
<evidence type="ECO:0000256" key="2">
    <source>
        <dbReference type="PIRSR" id="PIRSR006232-1"/>
    </source>
</evidence>
<feature type="binding site" evidence="2">
    <location>
        <position position="103"/>
    </location>
    <ligand>
        <name>Fe cation</name>
        <dbReference type="ChEBI" id="CHEBI:24875"/>
    </ligand>
</feature>